<name>A0A834FLB1_ORYME</name>
<sequence length="327" mass="37641">MTSLIAPAYVELLIQLKRRYFPGPDPTMTMLQGTPLHAVKDTIRKYLFFFPANRLETQPDWYCLVKAIYSCIHADLKRLLPVVRTTQPDNSEMHSVVYVSWVNTSTANKGRAFFDNLLQDELQHLKNTEYNITSRKSVAENVYRLKTLLLDIGFNLIHSCDETSNIYFCLEDAGIPVSYVTPTDVRNFLQTFSSPDTSCHVGKLPCRLQQSNYKLLHSLKLLVDYCFKDIEEGEVKIEGLPLLITMDGMLQVFDSKRPKFLTTHHELISSRKEMFMNTLYLKYCNVLLKAEVAKNFDISSFGDLLGSVLPREVSNKSPCKMERYFCK</sequence>
<dbReference type="InterPro" id="IPR052972">
    <property type="entry name" value="Sacsin_chaperone_reg"/>
</dbReference>
<evidence type="ECO:0000313" key="1">
    <source>
        <dbReference type="EMBL" id="KAF6736168.1"/>
    </source>
</evidence>
<reference evidence="1" key="1">
    <citation type="journal article" name="BMC Genomics">
        <title>Long-read sequencing and de novo genome assembly of marine medaka (Oryzias melastigma).</title>
        <authorList>
            <person name="Liang P."/>
            <person name="Saqib H.S.A."/>
            <person name="Ni X."/>
            <person name="Shen Y."/>
        </authorList>
    </citation>
    <scope>NUCLEOTIDE SEQUENCE</scope>
    <source>
        <strain evidence="1">Bigg-433</strain>
    </source>
</reference>
<dbReference type="EMBL" id="WKFB01000095">
    <property type="protein sequence ID" value="KAF6736168.1"/>
    <property type="molecule type" value="Genomic_DNA"/>
</dbReference>
<gene>
    <name evidence="1" type="ORF">FQA47_020373</name>
</gene>
<dbReference type="Proteomes" id="UP000646548">
    <property type="component" value="Unassembled WGS sequence"/>
</dbReference>
<dbReference type="PANTHER" id="PTHR15600:SF42">
    <property type="entry name" value="SACSIN"/>
    <property type="match status" value="1"/>
</dbReference>
<evidence type="ECO:0000313" key="2">
    <source>
        <dbReference type="Proteomes" id="UP000646548"/>
    </source>
</evidence>
<accession>A0A834FLB1</accession>
<dbReference type="PANTHER" id="PTHR15600">
    <property type="entry name" value="SACSIN"/>
    <property type="match status" value="1"/>
</dbReference>
<proteinExistence type="predicted"/>
<organism evidence="1 2">
    <name type="scientific">Oryzias melastigma</name>
    <name type="common">Marine medaka</name>
    <dbReference type="NCBI Taxonomy" id="30732"/>
    <lineage>
        <taxon>Eukaryota</taxon>
        <taxon>Metazoa</taxon>
        <taxon>Chordata</taxon>
        <taxon>Craniata</taxon>
        <taxon>Vertebrata</taxon>
        <taxon>Euteleostomi</taxon>
        <taxon>Actinopterygii</taxon>
        <taxon>Neopterygii</taxon>
        <taxon>Teleostei</taxon>
        <taxon>Neoteleostei</taxon>
        <taxon>Acanthomorphata</taxon>
        <taxon>Ovalentaria</taxon>
        <taxon>Atherinomorphae</taxon>
        <taxon>Beloniformes</taxon>
        <taxon>Adrianichthyidae</taxon>
        <taxon>Oryziinae</taxon>
        <taxon>Oryzias</taxon>
    </lineage>
</organism>
<protein>
    <submittedName>
        <fullName evidence="1">Sacsin</fullName>
    </submittedName>
</protein>
<comment type="caution">
    <text evidence="1">The sequence shown here is derived from an EMBL/GenBank/DDBJ whole genome shotgun (WGS) entry which is preliminary data.</text>
</comment>
<dbReference type="GO" id="GO:0030544">
    <property type="term" value="F:Hsp70 protein binding"/>
    <property type="evidence" value="ECO:0007669"/>
    <property type="project" value="TreeGrafter"/>
</dbReference>
<dbReference type="AlphaFoldDB" id="A0A834FLB1"/>